<sequence length="70" mass="8204">MDHHPETTDAAPAHAEEYDESRRWLSREEHRELFRLRRVAALTALLETRRDLRGVISVADHLDDAVRWSA</sequence>
<protein>
    <submittedName>
        <fullName evidence="2">Uncharacterized protein</fullName>
    </submittedName>
</protein>
<evidence type="ECO:0000313" key="3">
    <source>
        <dbReference type="Proteomes" id="UP001596087"/>
    </source>
</evidence>
<name>A0ABW0BJW0_9ACTN</name>
<reference evidence="3" key="1">
    <citation type="journal article" date="2019" name="Int. J. Syst. Evol. Microbiol.">
        <title>The Global Catalogue of Microorganisms (GCM) 10K type strain sequencing project: providing services to taxonomists for standard genome sequencing and annotation.</title>
        <authorList>
            <consortium name="The Broad Institute Genomics Platform"/>
            <consortium name="The Broad Institute Genome Sequencing Center for Infectious Disease"/>
            <person name="Wu L."/>
            <person name="Ma J."/>
        </authorList>
    </citation>
    <scope>NUCLEOTIDE SEQUENCE [LARGE SCALE GENOMIC DNA]</scope>
    <source>
        <strain evidence="3">DFY41</strain>
    </source>
</reference>
<dbReference type="RefSeq" id="WP_378590736.1">
    <property type="nucleotide sequence ID" value="NZ_JBHSKD010000012.1"/>
</dbReference>
<gene>
    <name evidence="2" type="ORF">ACFPGP_12965</name>
</gene>
<accession>A0ABW0BJW0</accession>
<dbReference type="EMBL" id="JBHSKD010000012">
    <property type="protein sequence ID" value="MFC5177590.1"/>
    <property type="molecule type" value="Genomic_DNA"/>
</dbReference>
<organism evidence="2 3">
    <name type="scientific">Nocardioides taihuensis</name>
    <dbReference type="NCBI Taxonomy" id="1835606"/>
    <lineage>
        <taxon>Bacteria</taxon>
        <taxon>Bacillati</taxon>
        <taxon>Actinomycetota</taxon>
        <taxon>Actinomycetes</taxon>
        <taxon>Propionibacteriales</taxon>
        <taxon>Nocardioidaceae</taxon>
        <taxon>Nocardioides</taxon>
    </lineage>
</organism>
<comment type="caution">
    <text evidence="2">The sequence shown here is derived from an EMBL/GenBank/DDBJ whole genome shotgun (WGS) entry which is preliminary data.</text>
</comment>
<feature type="region of interest" description="Disordered" evidence="1">
    <location>
        <begin position="1"/>
        <end position="21"/>
    </location>
</feature>
<evidence type="ECO:0000256" key="1">
    <source>
        <dbReference type="SAM" id="MobiDB-lite"/>
    </source>
</evidence>
<proteinExistence type="predicted"/>
<dbReference type="Proteomes" id="UP001596087">
    <property type="component" value="Unassembled WGS sequence"/>
</dbReference>
<keyword evidence="3" id="KW-1185">Reference proteome</keyword>
<evidence type="ECO:0000313" key="2">
    <source>
        <dbReference type="EMBL" id="MFC5177590.1"/>
    </source>
</evidence>